<evidence type="ECO:0000313" key="11">
    <source>
        <dbReference type="Proteomes" id="UP000664169"/>
    </source>
</evidence>
<dbReference type="Pfam" id="PF06703">
    <property type="entry name" value="SPC25"/>
    <property type="match status" value="1"/>
</dbReference>
<gene>
    <name evidence="10" type="ORF">GOMPHAMPRED_002166</name>
</gene>
<dbReference type="PANTHER" id="PTHR13085:SF0">
    <property type="entry name" value="SIGNAL PEPTIDASE COMPLEX SUBUNIT 2"/>
    <property type="match status" value="1"/>
</dbReference>
<dbReference type="AlphaFoldDB" id="A0A8H3IJB2"/>
<evidence type="ECO:0000256" key="9">
    <source>
        <dbReference type="SAM" id="Phobius"/>
    </source>
</evidence>
<evidence type="ECO:0000256" key="5">
    <source>
        <dbReference type="ARBA" id="ARBA00022824"/>
    </source>
</evidence>
<dbReference type="GO" id="GO:0045047">
    <property type="term" value="P:protein targeting to ER"/>
    <property type="evidence" value="ECO:0007669"/>
    <property type="project" value="TreeGrafter"/>
</dbReference>
<dbReference type="EMBL" id="CAJPDQ010000016">
    <property type="protein sequence ID" value="CAF9920888.1"/>
    <property type="molecule type" value="Genomic_DNA"/>
</dbReference>
<comment type="caution">
    <text evidence="10">The sequence shown here is derived from an EMBL/GenBank/DDBJ whole genome shotgun (WGS) entry which is preliminary data.</text>
</comment>
<dbReference type="GO" id="GO:0005787">
    <property type="term" value="C:signal peptidase complex"/>
    <property type="evidence" value="ECO:0007669"/>
    <property type="project" value="InterPro"/>
</dbReference>
<keyword evidence="6 9" id="KW-1133">Transmembrane helix</keyword>
<organism evidence="10 11">
    <name type="scientific">Gomphillus americanus</name>
    <dbReference type="NCBI Taxonomy" id="1940652"/>
    <lineage>
        <taxon>Eukaryota</taxon>
        <taxon>Fungi</taxon>
        <taxon>Dikarya</taxon>
        <taxon>Ascomycota</taxon>
        <taxon>Pezizomycotina</taxon>
        <taxon>Lecanoromycetes</taxon>
        <taxon>OSLEUM clade</taxon>
        <taxon>Ostropomycetidae</taxon>
        <taxon>Ostropales</taxon>
        <taxon>Graphidaceae</taxon>
        <taxon>Gomphilloideae</taxon>
        <taxon>Gomphillus</taxon>
    </lineage>
</organism>
<accession>A0A8H3IJB2</accession>
<dbReference type="InterPro" id="IPR009582">
    <property type="entry name" value="Spc2/SPCS2"/>
</dbReference>
<dbReference type="GO" id="GO:0006465">
    <property type="term" value="P:signal peptide processing"/>
    <property type="evidence" value="ECO:0007669"/>
    <property type="project" value="InterPro"/>
</dbReference>
<evidence type="ECO:0000256" key="6">
    <source>
        <dbReference type="ARBA" id="ARBA00022989"/>
    </source>
</evidence>
<feature type="transmembrane region" description="Helical" evidence="9">
    <location>
        <begin position="73"/>
        <end position="93"/>
    </location>
</feature>
<sequence>MTSESKIAVYSLSDLKNTTDDALPNYLNSLKFKQSHLLTDVRLGLGYTAVAIAAATFYADWKLGWATTKTPTLYAVIIYFILNSALTIWIWGIEKGKIYVGSKDKIDVSLLLVVYQKNRANFGFLQITVASSTTKHTPIYKLKIRYAPPPGPTRVDYKEFNIEAPFTKWFTKDGVFVAKPFQEWLASEVPLIGKTVAEKTQ</sequence>
<evidence type="ECO:0000256" key="1">
    <source>
        <dbReference type="ARBA" id="ARBA00004477"/>
    </source>
</evidence>
<feature type="transmembrane region" description="Helical" evidence="9">
    <location>
        <begin position="41"/>
        <end position="61"/>
    </location>
</feature>
<dbReference type="OrthoDB" id="29558at2759"/>
<comment type="function">
    <text evidence="8">Component of the signal peptidase complex (SPC) which catalyzes the cleavage of N-terminal signal sequences from nascent proteins as they are translocated into the lumen of the endoplasmic reticulum. Enhances the enzymatic activity of SPC and facilitates the interactions between different components of the translocation site.</text>
</comment>
<reference evidence="10" key="1">
    <citation type="submission" date="2021-03" db="EMBL/GenBank/DDBJ databases">
        <authorList>
            <person name="Tagirdzhanova G."/>
        </authorList>
    </citation>
    <scope>NUCLEOTIDE SEQUENCE</scope>
</reference>
<comment type="subcellular location">
    <subcellularLocation>
        <location evidence="1">Endoplasmic reticulum membrane</location>
        <topology evidence="1">Multi-pass membrane protein</topology>
    </subcellularLocation>
</comment>
<dbReference type="PANTHER" id="PTHR13085">
    <property type="entry name" value="MICROSOMAL SIGNAL PEPTIDASE 25 KDA SUBUNIT"/>
    <property type="match status" value="1"/>
</dbReference>
<keyword evidence="4 9" id="KW-0812">Transmembrane</keyword>
<comment type="similarity">
    <text evidence="2">Belongs to the SPCS2 family.</text>
</comment>
<protein>
    <recommendedName>
        <fullName evidence="3">Signal peptidase complex subunit 2</fullName>
    </recommendedName>
</protein>
<evidence type="ECO:0000256" key="4">
    <source>
        <dbReference type="ARBA" id="ARBA00022692"/>
    </source>
</evidence>
<evidence type="ECO:0000256" key="7">
    <source>
        <dbReference type="ARBA" id="ARBA00023136"/>
    </source>
</evidence>
<keyword evidence="5" id="KW-0256">Endoplasmic reticulum</keyword>
<evidence type="ECO:0000313" key="10">
    <source>
        <dbReference type="EMBL" id="CAF9920888.1"/>
    </source>
</evidence>
<keyword evidence="7 9" id="KW-0472">Membrane</keyword>
<name>A0A8H3IJB2_9LECA</name>
<evidence type="ECO:0000256" key="2">
    <source>
        <dbReference type="ARBA" id="ARBA00007324"/>
    </source>
</evidence>
<evidence type="ECO:0000256" key="3">
    <source>
        <dbReference type="ARBA" id="ARBA00017057"/>
    </source>
</evidence>
<proteinExistence type="inferred from homology"/>
<evidence type="ECO:0000256" key="8">
    <source>
        <dbReference type="ARBA" id="ARBA00045608"/>
    </source>
</evidence>
<dbReference type="Proteomes" id="UP000664169">
    <property type="component" value="Unassembled WGS sequence"/>
</dbReference>
<keyword evidence="11" id="KW-1185">Reference proteome</keyword>